<protein>
    <recommendedName>
        <fullName evidence="5">Biotin carboxylase</fullName>
    </recommendedName>
    <alternativeName>
        <fullName evidence="11">Acetyl-coenzyme A carboxylase biotin carboxylase subunit A</fullName>
    </alternativeName>
</protein>
<dbReference type="Pfam" id="PF00289">
    <property type="entry name" value="Biotin_carb_N"/>
    <property type="match status" value="1"/>
</dbReference>
<dbReference type="InterPro" id="IPR048429">
    <property type="entry name" value="MCC_alpha_BT"/>
</dbReference>
<comment type="catalytic activity">
    <reaction evidence="12">
        <text>N(6)-biotinyl-L-lysyl-[protein] + hydrogencarbonate + ATP = N(6)-carboxybiotinyl-L-lysyl-[protein] + ADP + phosphate + H(+)</text>
        <dbReference type="Rhea" id="RHEA:13501"/>
        <dbReference type="Rhea" id="RHEA-COMP:10505"/>
        <dbReference type="Rhea" id="RHEA-COMP:10506"/>
        <dbReference type="ChEBI" id="CHEBI:15378"/>
        <dbReference type="ChEBI" id="CHEBI:17544"/>
        <dbReference type="ChEBI" id="CHEBI:30616"/>
        <dbReference type="ChEBI" id="CHEBI:43474"/>
        <dbReference type="ChEBI" id="CHEBI:83144"/>
        <dbReference type="ChEBI" id="CHEBI:83145"/>
        <dbReference type="ChEBI" id="CHEBI:456216"/>
        <dbReference type="EC" id="6.3.4.14"/>
    </reaction>
</comment>
<evidence type="ECO:0000256" key="11">
    <source>
        <dbReference type="ARBA" id="ARBA00033786"/>
    </source>
</evidence>
<evidence type="ECO:0000256" key="6">
    <source>
        <dbReference type="ARBA" id="ARBA00022598"/>
    </source>
</evidence>
<evidence type="ECO:0000256" key="7">
    <source>
        <dbReference type="ARBA" id="ARBA00022741"/>
    </source>
</evidence>
<dbReference type="Proteomes" id="UP001158730">
    <property type="component" value="Unassembled WGS sequence"/>
</dbReference>
<dbReference type="InterPro" id="IPR011761">
    <property type="entry name" value="ATP-grasp"/>
</dbReference>
<organism evidence="17 18">
    <name type="scientific">Aquipseudomonas alcaligenes</name>
    <name type="common">Pseudomonas alcaligenes</name>
    <dbReference type="NCBI Taxonomy" id="43263"/>
    <lineage>
        <taxon>Bacteria</taxon>
        <taxon>Pseudomonadati</taxon>
        <taxon>Pseudomonadota</taxon>
        <taxon>Gammaproteobacteria</taxon>
        <taxon>Pseudomonadales</taxon>
        <taxon>Pseudomonadaceae</taxon>
        <taxon>Aquipseudomonas</taxon>
    </lineage>
</organism>
<dbReference type="GO" id="GO:0004075">
    <property type="term" value="F:biotin carboxylase activity"/>
    <property type="evidence" value="ECO:0007669"/>
    <property type="project" value="UniProtKB-EC"/>
</dbReference>
<evidence type="ECO:0000256" key="12">
    <source>
        <dbReference type="ARBA" id="ARBA00048600"/>
    </source>
</evidence>
<sequence>MSHKHIDTLLVANRGEIACRVMRTAKALGLKTVAVHSAIDAGARHVREADMAVNLGGAKPADSYLLVDKIIAAAKASGAHAIHPGYGFLSENAGFARAIEAAGLVFLGPPASAIDAMGSKSAAKALMEDAGVPLVPGYHGEAQDVETFRVAAERIGYPVLLKAAAGGGGKGMKVVERESELAETLASAQREAQSAFGDSRMLVEKYVLQPRHVEIQVFADSHGNCLYLNERDCSIQRRHQKVVEEAPAPGLSPELRRAMGEAAVKAAQAIGYVGAGTVEFLLDARGQFFFMEMNTRLQVEHPVTEAITGLDLVAWQIRVARGEALPISQEQVPLNGHAIEVRLYAEDTDHDFLPASGDLKLYREPAAGEGRRVDSGLAEGDTVSPFYDPMLAKLVAWGEDREQARQRLLAMLEDTAVGGFASNLPFLRRVLAHPAFANAELDTGFIGRHQEQLLPAVTELPGEFWQLAAEAWLHSEAPRRSHDDYHSPWATSSGWRSGLAAETDLHLRSGEQRHTVHLRGSAQSKLLGEQLWTEQDGLRRAHRAIRQGDALYLEWQGRLHEVRRVDPIAEAEASHAQHGGLTAPMNGSIVRVLVEAGQTVEAGQALVVLEAMKMEHSIRAPHAGTVKALYCGEGDMVSEGAALVELEEIPA</sequence>
<dbReference type="GO" id="GO:0046872">
    <property type="term" value="F:metal ion binding"/>
    <property type="evidence" value="ECO:0007669"/>
    <property type="project" value="InterPro"/>
</dbReference>
<dbReference type="FunFam" id="3.30.470.20:FF:000028">
    <property type="entry name" value="Methylcrotonoyl-CoA carboxylase subunit alpha, mitochondrial"/>
    <property type="match status" value="1"/>
</dbReference>
<comment type="subunit">
    <text evidence="4">Acetyl-CoA carboxylase is a heterohexamer of biotin carboxyl carrier protein, biotin carboxylase and the two subunits of carboxyl transferase in a 2:2 complex.</text>
</comment>
<dbReference type="PANTHER" id="PTHR18866:SF33">
    <property type="entry name" value="METHYLCROTONOYL-COA CARBOXYLASE SUBUNIT ALPHA, MITOCHONDRIAL-RELATED"/>
    <property type="match status" value="1"/>
</dbReference>
<keyword evidence="9" id="KW-0809">Transit peptide</keyword>
<dbReference type="FunFam" id="3.40.50.20:FF:000010">
    <property type="entry name" value="Propionyl-CoA carboxylase subunit alpha"/>
    <property type="match status" value="1"/>
</dbReference>
<dbReference type="Gene3D" id="2.40.50.100">
    <property type="match status" value="1"/>
</dbReference>
<feature type="domain" description="ATP-grasp" evidence="15">
    <location>
        <begin position="124"/>
        <end position="321"/>
    </location>
</feature>
<proteinExistence type="predicted"/>
<evidence type="ECO:0000256" key="8">
    <source>
        <dbReference type="ARBA" id="ARBA00022840"/>
    </source>
</evidence>
<comment type="pathway">
    <text evidence="3">Lipid metabolism; malonyl-CoA biosynthesis; malonyl-CoA from acetyl-CoA: step 1/1.</text>
</comment>
<dbReference type="InterPro" id="IPR005479">
    <property type="entry name" value="CPAse_ATP-bd"/>
</dbReference>
<evidence type="ECO:0000313" key="17">
    <source>
        <dbReference type="EMBL" id="MDH1057156.1"/>
    </source>
</evidence>
<evidence type="ECO:0000259" key="16">
    <source>
        <dbReference type="PROSITE" id="PS50979"/>
    </source>
</evidence>
<dbReference type="InterPro" id="IPR000089">
    <property type="entry name" value="Biotin_lipoyl"/>
</dbReference>
<dbReference type="AlphaFoldDB" id="A0AA42N6V1"/>
<dbReference type="GO" id="GO:0005524">
    <property type="term" value="F:ATP binding"/>
    <property type="evidence" value="ECO:0007669"/>
    <property type="project" value="UniProtKB-UniRule"/>
</dbReference>
<dbReference type="PROSITE" id="PS50968">
    <property type="entry name" value="BIOTINYL_LIPOYL"/>
    <property type="match status" value="1"/>
</dbReference>
<evidence type="ECO:0000256" key="4">
    <source>
        <dbReference type="ARBA" id="ARBA00011750"/>
    </source>
</evidence>
<dbReference type="Gene3D" id="3.30.470.20">
    <property type="entry name" value="ATP-grasp fold, B domain"/>
    <property type="match status" value="1"/>
</dbReference>
<evidence type="ECO:0000256" key="2">
    <source>
        <dbReference type="ARBA" id="ARBA00003761"/>
    </source>
</evidence>
<feature type="domain" description="Biotin carboxylation" evidence="16">
    <location>
        <begin position="5"/>
        <end position="451"/>
    </location>
</feature>
<dbReference type="Pfam" id="PF00364">
    <property type="entry name" value="Biotin_lipoyl"/>
    <property type="match status" value="1"/>
</dbReference>
<dbReference type="PROSITE" id="PS00188">
    <property type="entry name" value="BIOTIN"/>
    <property type="match status" value="1"/>
</dbReference>
<keyword evidence="6" id="KW-0436">Ligase</keyword>
<dbReference type="InterPro" id="IPR016185">
    <property type="entry name" value="PreATP-grasp_dom_sf"/>
</dbReference>
<keyword evidence="10" id="KW-0092">Biotin</keyword>
<dbReference type="Pfam" id="PF02785">
    <property type="entry name" value="Biotin_carb_C"/>
    <property type="match status" value="1"/>
</dbReference>
<dbReference type="InterPro" id="IPR001882">
    <property type="entry name" value="Biotin_BS"/>
</dbReference>
<evidence type="ECO:0000256" key="13">
    <source>
        <dbReference type="PROSITE-ProRule" id="PRU00409"/>
    </source>
</evidence>
<dbReference type="Pfam" id="PF21139">
    <property type="entry name" value="BT_MCC_alpha"/>
    <property type="match status" value="1"/>
</dbReference>
<dbReference type="NCBIfam" id="NF006367">
    <property type="entry name" value="PRK08591.1"/>
    <property type="match status" value="1"/>
</dbReference>
<evidence type="ECO:0000256" key="5">
    <source>
        <dbReference type="ARBA" id="ARBA00017242"/>
    </source>
</evidence>
<dbReference type="RefSeq" id="WP_280055349.1">
    <property type="nucleotide sequence ID" value="NZ_JAOBYN010000028.1"/>
</dbReference>
<dbReference type="InterPro" id="IPR005482">
    <property type="entry name" value="Biotin_COase_C"/>
</dbReference>
<dbReference type="PROSITE" id="PS50975">
    <property type="entry name" value="ATP_GRASP"/>
    <property type="match status" value="1"/>
</dbReference>
<dbReference type="Gene3D" id="3.30.700.40">
    <property type="match status" value="1"/>
</dbReference>
<evidence type="ECO:0000259" key="14">
    <source>
        <dbReference type="PROSITE" id="PS50968"/>
    </source>
</evidence>
<reference evidence="17" key="1">
    <citation type="submission" date="2022-09" db="EMBL/GenBank/DDBJ databases">
        <title>Intensive care unit water sources are persistently colonized with multi-drug resistant bacteria and are the site of extensive horizontal gene transfer of antibiotic resistance genes.</title>
        <authorList>
            <person name="Diorio-Toth L."/>
        </authorList>
    </citation>
    <scope>NUCLEOTIDE SEQUENCE</scope>
    <source>
        <strain evidence="17">GD03990</strain>
    </source>
</reference>
<comment type="cofactor">
    <cofactor evidence="1">
        <name>biotin</name>
        <dbReference type="ChEBI" id="CHEBI:57586"/>
    </cofactor>
</comment>
<evidence type="ECO:0000256" key="3">
    <source>
        <dbReference type="ARBA" id="ARBA00004956"/>
    </source>
</evidence>
<dbReference type="InterPro" id="IPR011054">
    <property type="entry name" value="Rudment_hybrid_motif"/>
</dbReference>
<dbReference type="FunFam" id="3.30.1490.20:FF:000003">
    <property type="entry name" value="acetyl-CoA carboxylase isoform X1"/>
    <property type="match status" value="1"/>
</dbReference>
<dbReference type="PANTHER" id="PTHR18866">
    <property type="entry name" value="CARBOXYLASE:PYRUVATE/ACETYL-COA/PROPIONYL-COA CARBOXYLASE"/>
    <property type="match status" value="1"/>
</dbReference>
<dbReference type="PROSITE" id="PS00866">
    <property type="entry name" value="CPSASE_1"/>
    <property type="match status" value="1"/>
</dbReference>
<dbReference type="SMART" id="SM00878">
    <property type="entry name" value="Biotin_carb_C"/>
    <property type="match status" value="1"/>
</dbReference>
<dbReference type="SUPFAM" id="SSF56059">
    <property type="entry name" value="Glutathione synthetase ATP-binding domain-like"/>
    <property type="match status" value="1"/>
</dbReference>
<dbReference type="CDD" id="cd06850">
    <property type="entry name" value="biotinyl_domain"/>
    <property type="match status" value="1"/>
</dbReference>
<evidence type="ECO:0000256" key="9">
    <source>
        <dbReference type="ARBA" id="ARBA00022946"/>
    </source>
</evidence>
<dbReference type="InterPro" id="IPR011053">
    <property type="entry name" value="Single_hybrid_motif"/>
</dbReference>
<keyword evidence="7 13" id="KW-0547">Nucleotide-binding</keyword>
<name>A0AA42N6V1_AQUAC</name>
<comment type="caution">
    <text evidence="17">The sequence shown here is derived from an EMBL/GenBank/DDBJ whole genome shotgun (WGS) entry which is preliminary data.</text>
</comment>
<dbReference type="SUPFAM" id="SSF51230">
    <property type="entry name" value="Single hybrid motif"/>
    <property type="match status" value="1"/>
</dbReference>
<dbReference type="PROSITE" id="PS50979">
    <property type="entry name" value="BC"/>
    <property type="match status" value="1"/>
</dbReference>
<comment type="function">
    <text evidence="2">This protein is a component of the acetyl coenzyme A carboxylase complex; first, biotin carboxylase catalyzes the carboxylation of the carrier protein and then the transcarboxylase transfers the carboxyl group to form malonyl-CoA.</text>
</comment>
<keyword evidence="8 13" id="KW-0067">ATP-binding</keyword>
<evidence type="ECO:0000313" key="18">
    <source>
        <dbReference type="Proteomes" id="UP001158730"/>
    </source>
</evidence>
<evidence type="ECO:0000259" key="15">
    <source>
        <dbReference type="PROSITE" id="PS50975"/>
    </source>
</evidence>
<dbReference type="InterPro" id="IPR005481">
    <property type="entry name" value="BC-like_N"/>
</dbReference>
<dbReference type="SUPFAM" id="SSF51246">
    <property type="entry name" value="Rudiment single hybrid motif"/>
    <property type="match status" value="1"/>
</dbReference>
<dbReference type="Pfam" id="PF02786">
    <property type="entry name" value="CPSase_L_D2"/>
    <property type="match status" value="1"/>
</dbReference>
<dbReference type="InterPro" id="IPR011764">
    <property type="entry name" value="Biotin_carboxylation_dom"/>
</dbReference>
<evidence type="ECO:0000256" key="10">
    <source>
        <dbReference type="ARBA" id="ARBA00023267"/>
    </source>
</evidence>
<accession>A0AA42N6V1</accession>
<dbReference type="FunFam" id="2.40.50.100:FF:000003">
    <property type="entry name" value="Acetyl-CoA carboxylase biotin carboxyl carrier protein"/>
    <property type="match status" value="1"/>
</dbReference>
<dbReference type="PROSITE" id="PS00867">
    <property type="entry name" value="CPSASE_2"/>
    <property type="match status" value="1"/>
</dbReference>
<dbReference type="SUPFAM" id="SSF52440">
    <property type="entry name" value="PreATP-grasp domain"/>
    <property type="match status" value="1"/>
</dbReference>
<feature type="domain" description="Lipoyl-binding" evidence="14">
    <location>
        <begin position="568"/>
        <end position="647"/>
    </location>
</feature>
<dbReference type="EMBL" id="JAOBYN010000028">
    <property type="protein sequence ID" value="MDH1057156.1"/>
    <property type="molecule type" value="Genomic_DNA"/>
</dbReference>
<dbReference type="InterPro" id="IPR050856">
    <property type="entry name" value="Biotin_carboxylase_complex"/>
</dbReference>
<gene>
    <name evidence="17" type="ORF">N5C05_20635</name>
</gene>
<evidence type="ECO:0000256" key="1">
    <source>
        <dbReference type="ARBA" id="ARBA00001953"/>
    </source>
</evidence>